<protein>
    <submittedName>
        <fullName evidence="2">Phosphoglycerol transferase MdoB-like AlkP superfamily enzyme</fullName>
    </submittedName>
</protein>
<accession>A0ABU1ZHD3</accession>
<sequence>MKTAQAHRFLALAYLFLTVVGAAGLWLLGHIVKSSEQSKVIQVLLLLLMGGCILFALHFVIATGAKRKKPWARIMTNLVGIVMLFAFPVGTVVGAYLIWTGVEKWGDS</sequence>
<name>A0ABU1ZHD3_9BURK</name>
<feature type="transmembrane region" description="Helical" evidence="1">
    <location>
        <begin position="40"/>
        <end position="62"/>
    </location>
</feature>
<dbReference type="EMBL" id="JAVDXO010000001">
    <property type="protein sequence ID" value="MDR7304937.1"/>
    <property type="molecule type" value="Genomic_DNA"/>
</dbReference>
<evidence type="ECO:0000256" key="1">
    <source>
        <dbReference type="SAM" id="Phobius"/>
    </source>
</evidence>
<keyword evidence="1" id="KW-0472">Membrane</keyword>
<feature type="transmembrane region" description="Helical" evidence="1">
    <location>
        <begin position="9"/>
        <end position="28"/>
    </location>
</feature>
<evidence type="ECO:0000313" key="2">
    <source>
        <dbReference type="EMBL" id="MDR7304937.1"/>
    </source>
</evidence>
<dbReference type="Proteomes" id="UP001268089">
    <property type="component" value="Unassembled WGS sequence"/>
</dbReference>
<organism evidence="2 3">
    <name type="scientific">Rhodoferax saidenbachensis</name>
    <dbReference type="NCBI Taxonomy" id="1484693"/>
    <lineage>
        <taxon>Bacteria</taxon>
        <taxon>Pseudomonadati</taxon>
        <taxon>Pseudomonadota</taxon>
        <taxon>Betaproteobacteria</taxon>
        <taxon>Burkholderiales</taxon>
        <taxon>Comamonadaceae</taxon>
        <taxon>Rhodoferax</taxon>
    </lineage>
</organism>
<keyword evidence="1" id="KW-0812">Transmembrane</keyword>
<gene>
    <name evidence="2" type="ORF">J2X15_000203</name>
</gene>
<dbReference type="RefSeq" id="WP_310338553.1">
    <property type="nucleotide sequence ID" value="NZ_JAVDXO010000001.1"/>
</dbReference>
<keyword evidence="3" id="KW-1185">Reference proteome</keyword>
<reference evidence="2 3" key="1">
    <citation type="submission" date="2023-07" db="EMBL/GenBank/DDBJ databases">
        <title>Sorghum-associated microbial communities from plants grown in Nebraska, USA.</title>
        <authorList>
            <person name="Schachtman D."/>
        </authorList>
    </citation>
    <scope>NUCLEOTIDE SEQUENCE [LARGE SCALE GENOMIC DNA]</scope>
    <source>
        <strain evidence="2 3">BE308</strain>
    </source>
</reference>
<keyword evidence="1" id="KW-1133">Transmembrane helix</keyword>
<evidence type="ECO:0000313" key="3">
    <source>
        <dbReference type="Proteomes" id="UP001268089"/>
    </source>
</evidence>
<proteinExistence type="predicted"/>
<comment type="caution">
    <text evidence="2">The sequence shown here is derived from an EMBL/GenBank/DDBJ whole genome shotgun (WGS) entry which is preliminary data.</text>
</comment>
<feature type="transmembrane region" description="Helical" evidence="1">
    <location>
        <begin position="74"/>
        <end position="99"/>
    </location>
</feature>